<name>A0A378KWI3_9GAMM</name>
<protein>
    <submittedName>
        <fullName evidence="4">2-deoxy-D-gluconate 3-dehydrogenase</fullName>
        <ecNumber evidence="4">1.1.1.100</ecNumber>
    </submittedName>
</protein>
<keyword evidence="2 4" id="KW-0560">Oxidoreductase</keyword>
<dbReference type="Pfam" id="PF13561">
    <property type="entry name" value="adh_short_C2"/>
    <property type="match status" value="1"/>
</dbReference>
<keyword evidence="5" id="KW-1185">Reference proteome</keyword>
<dbReference type="Gene3D" id="3.40.50.720">
    <property type="entry name" value="NAD(P)-binding Rossmann-like Domain"/>
    <property type="match status" value="1"/>
</dbReference>
<dbReference type="Proteomes" id="UP000054639">
    <property type="component" value="Unassembled WGS sequence"/>
</dbReference>
<dbReference type="InterPro" id="IPR051122">
    <property type="entry name" value="SDR_DHRS6-like"/>
</dbReference>
<gene>
    <name evidence="4" type="primary">fabG_5</name>
    <name evidence="3" type="ORF">Lqua_2391</name>
    <name evidence="4" type="ORF">NCTC12376_02768</name>
</gene>
<reference evidence="3 5" key="1">
    <citation type="submission" date="2015-11" db="EMBL/GenBank/DDBJ databases">
        <title>Genomic analysis of 38 Legionella species identifies large and diverse effector repertoires.</title>
        <authorList>
            <person name="Burstein D."/>
            <person name="Amaro F."/>
            <person name="Zusman T."/>
            <person name="Lifshitz Z."/>
            <person name="Cohen O."/>
            <person name="Gilbert J.A."/>
            <person name="Pupko T."/>
            <person name="Shuman H.A."/>
            <person name="Segal G."/>
        </authorList>
    </citation>
    <scope>NUCLEOTIDE SEQUENCE [LARGE SCALE GENOMIC DNA]</scope>
    <source>
        <strain evidence="3 5">ATCC 49507</strain>
    </source>
</reference>
<dbReference type="STRING" id="45072.Lqua_2391"/>
<evidence type="ECO:0000313" key="6">
    <source>
        <dbReference type="Proteomes" id="UP000254230"/>
    </source>
</evidence>
<dbReference type="EC" id="1.1.1.100" evidence="4"/>
<evidence type="ECO:0000313" key="5">
    <source>
        <dbReference type="Proteomes" id="UP000054639"/>
    </source>
</evidence>
<dbReference type="Proteomes" id="UP000254230">
    <property type="component" value="Unassembled WGS sequence"/>
</dbReference>
<proteinExistence type="inferred from homology"/>
<evidence type="ECO:0000313" key="3">
    <source>
        <dbReference type="EMBL" id="KTD46288.1"/>
    </source>
</evidence>
<dbReference type="CDD" id="cd05233">
    <property type="entry name" value="SDR_c"/>
    <property type="match status" value="1"/>
</dbReference>
<sequence>MNQFQVFLLEVNNPLLHSRFFTFRVHEFMARYLIIAASSAIGQSVVELLKKQGDEVLTTAQSKDKIIPDFILDASDFDAVDKVFEQAGSLDGVVNCAGSLLLKSAHATHYEEFQKTINASLTTSFAVVRAAGKRMTTGGSVVLIASAAALTGLANHEAIAAAKAGVIGLAQSAAASYASCNLRINVVAPGMVKSPLTDSLLKNQLVAKASTSMHALGRIGEPSDVAKAILFFLNPENSWITGQVLAVDGGLSSVRPKLKI</sequence>
<evidence type="ECO:0000256" key="1">
    <source>
        <dbReference type="ARBA" id="ARBA00006484"/>
    </source>
</evidence>
<dbReference type="EMBL" id="LNYR01000034">
    <property type="protein sequence ID" value="KTD46288.1"/>
    <property type="molecule type" value="Genomic_DNA"/>
</dbReference>
<dbReference type="PANTHER" id="PTHR43477">
    <property type="entry name" value="DIHYDROANTICAPSIN 7-DEHYDROGENASE"/>
    <property type="match status" value="1"/>
</dbReference>
<accession>A0A378KWI3</accession>
<dbReference type="InterPro" id="IPR002347">
    <property type="entry name" value="SDR_fam"/>
</dbReference>
<evidence type="ECO:0000313" key="4">
    <source>
        <dbReference type="EMBL" id="STY18942.1"/>
    </source>
</evidence>
<dbReference type="PRINTS" id="PR00081">
    <property type="entry name" value="GDHRDH"/>
</dbReference>
<comment type="similarity">
    <text evidence="1">Belongs to the short-chain dehydrogenases/reductases (SDR) family.</text>
</comment>
<dbReference type="EMBL" id="UGOW01000001">
    <property type="protein sequence ID" value="STY18942.1"/>
    <property type="molecule type" value="Genomic_DNA"/>
</dbReference>
<organism evidence="4 6">
    <name type="scientific">Legionella quateirensis</name>
    <dbReference type="NCBI Taxonomy" id="45072"/>
    <lineage>
        <taxon>Bacteria</taxon>
        <taxon>Pseudomonadati</taxon>
        <taxon>Pseudomonadota</taxon>
        <taxon>Gammaproteobacteria</taxon>
        <taxon>Legionellales</taxon>
        <taxon>Legionellaceae</taxon>
        <taxon>Legionella</taxon>
    </lineage>
</organism>
<dbReference type="InterPro" id="IPR036291">
    <property type="entry name" value="NAD(P)-bd_dom_sf"/>
</dbReference>
<reference evidence="4 6" key="2">
    <citation type="submission" date="2018-06" db="EMBL/GenBank/DDBJ databases">
        <authorList>
            <consortium name="Pathogen Informatics"/>
            <person name="Doyle S."/>
        </authorList>
    </citation>
    <scope>NUCLEOTIDE SEQUENCE [LARGE SCALE GENOMIC DNA]</scope>
    <source>
        <strain evidence="4 6">NCTC12376</strain>
    </source>
</reference>
<dbReference type="GO" id="GO:0004316">
    <property type="term" value="F:3-oxoacyl-[acyl-carrier-protein] reductase (NADPH) activity"/>
    <property type="evidence" value="ECO:0007669"/>
    <property type="project" value="UniProtKB-EC"/>
</dbReference>
<evidence type="ECO:0000256" key="2">
    <source>
        <dbReference type="ARBA" id="ARBA00023002"/>
    </source>
</evidence>
<dbReference type="PANTHER" id="PTHR43477:SF1">
    <property type="entry name" value="DIHYDROANTICAPSIN 7-DEHYDROGENASE"/>
    <property type="match status" value="1"/>
</dbReference>
<dbReference type="AlphaFoldDB" id="A0A378KWI3"/>
<dbReference type="SUPFAM" id="SSF51735">
    <property type="entry name" value="NAD(P)-binding Rossmann-fold domains"/>
    <property type="match status" value="1"/>
</dbReference>